<organism evidence="2 3">
    <name type="scientific">Symbiodinium pilosum</name>
    <name type="common">Dinoflagellate</name>
    <dbReference type="NCBI Taxonomy" id="2952"/>
    <lineage>
        <taxon>Eukaryota</taxon>
        <taxon>Sar</taxon>
        <taxon>Alveolata</taxon>
        <taxon>Dinophyceae</taxon>
        <taxon>Suessiales</taxon>
        <taxon>Symbiodiniaceae</taxon>
        <taxon>Symbiodinium</taxon>
    </lineage>
</organism>
<evidence type="ECO:0000256" key="1">
    <source>
        <dbReference type="SAM" id="MobiDB-lite"/>
    </source>
</evidence>
<keyword evidence="3" id="KW-1185">Reference proteome</keyword>
<evidence type="ECO:0000313" key="3">
    <source>
        <dbReference type="Proteomes" id="UP000649617"/>
    </source>
</evidence>
<evidence type="ECO:0000313" key="2">
    <source>
        <dbReference type="EMBL" id="CAE7253919.1"/>
    </source>
</evidence>
<reference evidence="2" key="1">
    <citation type="submission" date="2021-02" db="EMBL/GenBank/DDBJ databases">
        <authorList>
            <person name="Dougan E. K."/>
            <person name="Rhodes N."/>
            <person name="Thang M."/>
            <person name="Chan C."/>
        </authorList>
    </citation>
    <scope>NUCLEOTIDE SEQUENCE</scope>
</reference>
<feature type="region of interest" description="Disordered" evidence="1">
    <location>
        <begin position="1"/>
        <end position="21"/>
    </location>
</feature>
<name>A0A812MC21_SYMPI</name>
<gene>
    <name evidence="2" type="primary">cofG</name>
    <name evidence="2" type="ORF">SPIL2461_LOCUS5017</name>
</gene>
<proteinExistence type="predicted"/>
<comment type="caution">
    <text evidence="2">The sequence shown here is derived from an EMBL/GenBank/DDBJ whole genome shotgun (WGS) entry which is preliminary data.</text>
</comment>
<dbReference type="OrthoDB" id="445522at2759"/>
<dbReference type="AlphaFoldDB" id="A0A812MC21"/>
<accession>A0A812MC21</accession>
<dbReference type="EMBL" id="CAJNIZ010006947">
    <property type="protein sequence ID" value="CAE7253919.1"/>
    <property type="molecule type" value="Genomic_DNA"/>
</dbReference>
<dbReference type="Proteomes" id="UP000649617">
    <property type="component" value="Unassembled WGS sequence"/>
</dbReference>
<sequence length="687" mass="76388">MSQADKDAAKKGRGKGSKPADVDRPLYVEKLVCWFRDTVMPCGGPDRYLQKRYSSQALKQEFAAYLDERYPPELTYAAGLENPGGVLLRPWMLGFRTDFGLPGLMEPEDTERLLELIATETFRTDSDIPGVEKLAVVAPGKAFLDFAWKPLDAISDAHSADLFRSQSCMLRPFSVAYVKGYRRSLTMLIVVQGIRELGIEPHELPYGFKDLWDIRMFIQKLFSPLLQKSIATIYGTVGRFSSVKDQVLASRGRQTKVLERANSADAASVDWENASAVARAFSIGKNEAGAMACLKLHVSDPIVANLTEAVRLRGMRQFISHEPIARGVFNRGFTSGRDKFESWNVQLTNGDDDVLVSLFLERITADFDRSPASFRKALGFKDASLLHALAGGFIHFRGLMEKAVPSTDFQTMAQRMKEQFLAGGLDPEIEHALTATVPPGDLKSLSMCRQLLEAVQHRAWLENEKHEEELARKVAEATLAQVSSKIKADLEQLKARALDKSQEAVQAAKDVKVVLVTMDATVWPADIKYVTNCVEVLRQILNTNLQSLGHVQMPVVQAQTSVNAQLKHKRLFEDNLLTRDLDLSHSVTMAFKKEAEHRQDKRNGTQHAYAVHSGHMRFSQSLWASSDAVARGFIDNLPLIKVSDMIGYDADNRPGAAARAEQFLGLSSVVLHVLMCVQETSGSSHPR</sequence>
<protein>
    <submittedName>
        <fullName evidence="2">CofG protein</fullName>
    </submittedName>
</protein>
<feature type="compositionally biased region" description="Basic and acidic residues" evidence="1">
    <location>
        <begin position="1"/>
        <end position="10"/>
    </location>
</feature>